<feature type="signal peptide" evidence="1">
    <location>
        <begin position="1"/>
        <end position="17"/>
    </location>
</feature>
<dbReference type="HOGENOM" id="CLU_105835_0_0_5"/>
<dbReference type="Gene3D" id="3.40.1410.10">
    <property type="entry name" value="Chorismate lyase-like"/>
    <property type="match status" value="1"/>
</dbReference>
<dbReference type="eggNOG" id="COG3161">
    <property type="taxonomic scope" value="Bacteria"/>
</dbReference>
<organism evidence="2 3">
    <name type="scientific">Ancylobacter novellus (strain ATCC 8093 / DSM 506 / JCM 20403 / CCM 1077 / IAM 12100 / NBRC 12443 / NCIMB 10456)</name>
    <name type="common">Starkeya novella</name>
    <dbReference type="NCBI Taxonomy" id="639283"/>
    <lineage>
        <taxon>Bacteria</taxon>
        <taxon>Pseudomonadati</taxon>
        <taxon>Pseudomonadota</taxon>
        <taxon>Alphaproteobacteria</taxon>
        <taxon>Hyphomicrobiales</taxon>
        <taxon>Xanthobacteraceae</taxon>
        <taxon>Ancylobacter</taxon>
    </lineage>
</organism>
<feature type="chain" id="PRO_5003092296" evidence="1">
    <location>
        <begin position="18"/>
        <end position="224"/>
    </location>
</feature>
<dbReference type="InterPro" id="IPR028978">
    <property type="entry name" value="Chorismate_lyase_/UTRA_dom_sf"/>
</dbReference>
<name>D6ZZ10_ANCN5</name>
<reference evidence="2 3" key="1">
    <citation type="journal article" date="2012" name="Stand. Genomic Sci.">
        <title>Complete genome sequence of the facultatively chemolithoautotrophic and methylotrophic alpha Proteobacterium Starkeya novella type strain (ATCC 8093(T)).</title>
        <authorList>
            <person name="Kappler U."/>
            <person name="Davenport K."/>
            <person name="Beatson S."/>
            <person name="Lucas S."/>
            <person name="Lapidus A."/>
            <person name="Copeland A."/>
            <person name="Berry K.W."/>
            <person name="Glavina Del Rio T."/>
            <person name="Hammon N."/>
            <person name="Dalin E."/>
            <person name="Tice H."/>
            <person name="Pitluck S."/>
            <person name="Richardson P."/>
            <person name="Bruce D."/>
            <person name="Goodwin L.A."/>
            <person name="Han C."/>
            <person name="Tapia R."/>
            <person name="Detter J.C."/>
            <person name="Chang Y.J."/>
            <person name="Jeffries C.D."/>
            <person name="Land M."/>
            <person name="Hauser L."/>
            <person name="Kyrpides N.C."/>
            <person name="Goker M."/>
            <person name="Ivanova N."/>
            <person name="Klenk H.P."/>
            <person name="Woyke T."/>
        </authorList>
    </citation>
    <scope>NUCLEOTIDE SEQUENCE [LARGE SCALE GENOMIC DNA]</scope>
    <source>
        <strain evidence="3">ATCC 8093 / DSM 506 / JCM 20403 / CCM 1077 / IAM 12100 / NBRC 12443 / NCIMB 10456</strain>
    </source>
</reference>
<gene>
    <name evidence="2" type="ordered locus">Snov_3859</name>
</gene>
<dbReference type="AlphaFoldDB" id="D6ZZ10"/>
<evidence type="ECO:0000313" key="2">
    <source>
        <dbReference type="EMBL" id="ADH91129.1"/>
    </source>
</evidence>
<evidence type="ECO:0000256" key="1">
    <source>
        <dbReference type="SAM" id="SignalP"/>
    </source>
</evidence>
<dbReference type="Proteomes" id="UP000006633">
    <property type="component" value="Chromosome"/>
</dbReference>
<sequence>MLAAAGFLALLASPLHALEPPARPAWPDSFTARLAALALVQSLNAELLSHASATLTLDRWCAAHRLAPEGSKILAERVTGQDKPADAAMRGVLKVGPDEEVKYRRVRLRCGERVLSEADNWYVPALLTEDMNKQLDSTDISFGRVVQPLSFRRQTLSAKPLWQPLPAGWEMGAPLPPAGAAPLAVPPFVLEHRAVLSLPDGRPFSALVESYTAEVLAFPWVEGR</sequence>
<evidence type="ECO:0000313" key="3">
    <source>
        <dbReference type="Proteomes" id="UP000006633"/>
    </source>
</evidence>
<protein>
    <submittedName>
        <fullName evidence="2">Uncharacterized protein</fullName>
    </submittedName>
</protein>
<accession>D6ZZ10</accession>
<dbReference type="OrthoDB" id="7862147at2"/>
<dbReference type="RefSeq" id="WP_013168630.1">
    <property type="nucleotide sequence ID" value="NC_014217.1"/>
</dbReference>
<keyword evidence="3" id="KW-1185">Reference proteome</keyword>
<proteinExistence type="predicted"/>
<keyword evidence="1" id="KW-0732">Signal</keyword>
<dbReference type="SUPFAM" id="SSF64288">
    <property type="entry name" value="Chorismate lyase-like"/>
    <property type="match status" value="1"/>
</dbReference>
<dbReference type="EMBL" id="CP002026">
    <property type="protein sequence ID" value="ADH91129.1"/>
    <property type="molecule type" value="Genomic_DNA"/>
</dbReference>
<dbReference type="KEGG" id="sno:Snov_3859"/>
<dbReference type="STRING" id="639283.Snov_3859"/>